<dbReference type="EMBL" id="SRLO01000318">
    <property type="protein sequence ID" value="TNN61269.1"/>
    <property type="molecule type" value="Genomic_DNA"/>
</dbReference>
<sequence>MRQLALYTEVPGDTRRVLENQCAEQLGISSQQMLPEVEVWEGFQSGPVLSLHAPCDSYPTIRRHDAPSAVLHTKEFESRLLGGETLHLGNGEKAGCSSCGVVSAEEGKTASVSLPETHDSLMRQLKSMWSESSSSRDEPMSTSGLRQRGSQQGARGIRLCRKGHKPPWLVSIILNYLSSGLQMRLSVETESVGRITGHPPSRFPAEMCYIKWPVASWELLDRTAAVASTAHPPPRDICMRRLHRDTSEKVEGGDVWMGGERSNVKERRPASSRLDGKQPDFTHEGQVQCVPPDFSREGEGHLTGGRWGILASKKRANNVAGSRRCFDLFFLLVVLEPKEEQGGWVEEDLPAESNGRHGGARGLWTLTGLGSRHKKLPEAAPFFNNYFGERVHRSVLKAAFAAPLPAFQPNKQHHVGTVQPINLPPPPKGPTMPCYQHVEQVHHGMPPCVFRAGWMRMSVFQFKS</sequence>
<dbReference type="Proteomes" id="UP000314294">
    <property type="component" value="Unassembled WGS sequence"/>
</dbReference>
<protein>
    <submittedName>
        <fullName evidence="2">Uncharacterized protein</fullName>
    </submittedName>
</protein>
<reference evidence="2 3" key="1">
    <citation type="submission" date="2019-03" db="EMBL/GenBank/DDBJ databases">
        <title>First draft genome of Liparis tanakae, snailfish: a comprehensive survey of snailfish specific genes.</title>
        <authorList>
            <person name="Kim W."/>
            <person name="Song I."/>
            <person name="Jeong J.-H."/>
            <person name="Kim D."/>
            <person name="Kim S."/>
            <person name="Ryu S."/>
            <person name="Song J.Y."/>
            <person name="Lee S.K."/>
        </authorList>
    </citation>
    <scope>NUCLEOTIDE SEQUENCE [LARGE SCALE GENOMIC DNA]</scope>
    <source>
        <tissue evidence="2">Muscle</tissue>
    </source>
</reference>
<organism evidence="2 3">
    <name type="scientific">Liparis tanakae</name>
    <name type="common">Tanaka's snailfish</name>
    <dbReference type="NCBI Taxonomy" id="230148"/>
    <lineage>
        <taxon>Eukaryota</taxon>
        <taxon>Metazoa</taxon>
        <taxon>Chordata</taxon>
        <taxon>Craniata</taxon>
        <taxon>Vertebrata</taxon>
        <taxon>Euteleostomi</taxon>
        <taxon>Actinopterygii</taxon>
        <taxon>Neopterygii</taxon>
        <taxon>Teleostei</taxon>
        <taxon>Neoteleostei</taxon>
        <taxon>Acanthomorphata</taxon>
        <taxon>Eupercaria</taxon>
        <taxon>Perciformes</taxon>
        <taxon>Cottioidei</taxon>
        <taxon>Cottales</taxon>
        <taxon>Liparidae</taxon>
        <taxon>Liparis</taxon>
    </lineage>
</organism>
<dbReference type="AlphaFoldDB" id="A0A4Z2H638"/>
<evidence type="ECO:0000313" key="2">
    <source>
        <dbReference type="EMBL" id="TNN61269.1"/>
    </source>
</evidence>
<keyword evidence="3" id="KW-1185">Reference proteome</keyword>
<feature type="region of interest" description="Disordered" evidence="1">
    <location>
        <begin position="127"/>
        <end position="154"/>
    </location>
</feature>
<evidence type="ECO:0000256" key="1">
    <source>
        <dbReference type="SAM" id="MobiDB-lite"/>
    </source>
</evidence>
<name>A0A4Z2H638_9TELE</name>
<feature type="compositionally biased region" description="Polar residues" evidence="1">
    <location>
        <begin position="144"/>
        <end position="153"/>
    </location>
</feature>
<feature type="compositionally biased region" description="Basic and acidic residues" evidence="1">
    <location>
        <begin position="262"/>
        <end position="283"/>
    </location>
</feature>
<evidence type="ECO:0000313" key="3">
    <source>
        <dbReference type="Proteomes" id="UP000314294"/>
    </source>
</evidence>
<gene>
    <name evidence="2" type="ORF">EYF80_028472</name>
</gene>
<comment type="caution">
    <text evidence="2">The sequence shown here is derived from an EMBL/GenBank/DDBJ whole genome shotgun (WGS) entry which is preliminary data.</text>
</comment>
<accession>A0A4Z2H638</accession>
<feature type="region of interest" description="Disordered" evidence="1">
    <location>
        <begin position="252"/>
        <end position="285"/>
    </location>
</feature>
<proteinExistence type="predicted"/>